<organism evidence="2 3">
    <name type="scientific">Nonomuraea antimicrobica</name>
    <dbReference type="NCBI Taxonomy" id="561173"/>
    <lineage>
        <taxon>Bacteria</taxon>
        <taxon>Bacillati</taxon>
        <taxon>Actinomycetota</taxon>
        <taxon>Actinomycetes</taxon>
        <taxon>Streptosporangiales</taxon>
        <taxon>Streptosporangiaceae</taxon>
        <taxon>Nonomuraea</taxon>
    </lineage>
</organism>
<dbReference type="RefSeq" id="WP_344889799.1">
    <property type="nucleotide sequence ID" value="NZ_BAAAZP010000160.1"/>
</dbReference>
<sequence>MNEHQCDRTAASATDPWTCPECGTMWEPLPATATAPAPTPISFTRNGAIIAVFLVAGVVLLGALAVSYTAFTVALGVGGLALVGVLAFNLIRNWDDF</sequence>
<keyword evidence="1" id="KW-0472">Membrane</keyword>
<keyword evidence="1" id="KW-1133">Transmembrane helix</keyword>
<gene>
    <name evidence="2" type="ORF">GCM10022224_077110</name>
</gene>
<name>A0ABP7D5M0_9ACTN</name>
<dbReference type="SUPFAM" id="SSF82861">
    <property type="entry name" value="Mechanosensitive channel protein MscS (YggB), transmembrane region"/>
    <property type="match status" value="1"/>
</dbReference>
<feature type="transmembrane region" description="Helical" evidence="1">
    <location>
        <begin position="47"/>
        <end position="65"/>
    </location>
</feature>
<keyword evidence="3" id="KW-1185">Reference proteome</keyword>
<feature type="transmembrane region" description="Helical" evidence="1">
    <location>
        <begin position="71"/>
        <end position="91"/>
    </location>
</feature>
<dbReference type="Proteomes" id="UP001500902">
    <property type="component" value="Unassembled WGS sequence"/>
</dbReference>
<protein>
    <submittedName>
        <fullName evidence="2">Uncharacterized protein</fullName>
    </submittedName>
</protein>
<evidence type="ECO:0000313" key="2">
    <source>
        <dbReference type="EMBL" id="GAA3699732.1"/>
    </source>
</evidence>
<dbReference type="EMBL" id="BAAAZP010000160">
    <property type="protein sequence ID" value="GAA3699732.1"/>
    <property type="molecule type" value="Genomic_DNA"/>
</dbReference>
<dbReference type="InterPro" id="IPR011014">
    <property type="entry name" value="MscS_channel_TM-2"/>
</dbReference>
<accession>A0ABP7D5M0</accession>
<keyword evidence="1" id="KW-0812">Transmembrane</keyword>
<comment type="caution">
    <text evidence="2">The sequence shown here is derived from an EMBL/GenBank/DDBJ whole genome shotgun (WGS) entry which is preliminary data.</text>
</comment>
<reference evidence="3" key="1">
    <citation type="journal article" date="2019" name="Int. J. Syst. Evol. Microbiol.">
        <title>The Global Catalogue of Microorganisms (GCM) 10K type strain sequencing project: providing services to taxonomists for standard genome sequencing and annotation.</title>
        <authorList>
            <consortium name="The Broad Institute Genomics Platform"/>
            <consortium name="The Broad Institute Genome Sequencing Center for Infectious Disease"/>
            <person name="Wu L."/>
            <person name="Ma J."/>
        </authorList>
    </citation>
    <scope>NUCLEOTIDE SEQUENCE [LARGE SCALE GENOMIC DNA]</scope>
    <source>
        <strain evidence="3">JCM 16904</strain>
    </source>
</reference>
<evidence type="ECO:0000256" key="1">
    <source>
        <dbReference type="SAM" id="Phobius"/>
    </source>
</evidence>
<proteinExistence type="predicted"/>
<evidence type="ECO:0000313" key="3">
    <source>
        <dbReference type="Proteomes" id="UP001500902"/>
    </source>
</evidence>